<sequence>MISIDSTAADTVIEIEALSRTAPGMVQPVLGAAITVSGETAARLREGLRGTVFEADLQSLCHRNGVDLLTGIAEKQAATDALSCLPADLLEIVKEWQGDAIALHFVDARSAL</sequence>
<accession>A0A644XVH3</accession>
<dbReference type="AlphaFoldDB" id="A0A644XVH3"/>
<dbReference type="EMBL" id="VSSQ01003328">
    <property type="protein sequence ID" value="MPM20175.1"/>
    <property type="molecule type" value="Genomic_DNA"/>
</dbReference>
<reference evidence="1" key="1">
    <citation type="submission" date="2019-08" db="EMBL/GenBank/DDBJ databases">
        <authorList>
            <person name="Kucharzyk K."/>
            <person name="Murdoch R.W."/>
            <person name="Higgins S."/>
            <person name="Loffler F."/>
        </authorList>
    </citation>
    <scope>NUCLEOTIDE SEQUENCE</scope>
</reference>
<proteinExistence type="predicted"/>
<evidence type="ECO:0000313" key="1">
    <source>
        <dbReference type="EMBL" id="MPM20175.1"/>
    </source>
</evidence>
<comment type="caution">
    <text evidence="1">The sequence shown here is derived from an EMBL/GenBank/DDBJ whole genome shotgun (WGS) entry which is preliminary data.</text>
</comment>
<organism evidence="1">
    <name type="scientific">bioreactor metagenome</name>
    <dbReference type="NCBI Taxonomy" id="1076179"/>
    <lineage>
        <taxon>unclassified sequences</taxon>
        <taxon>metagenomes</taxon>
        <taxon>ecological metagenomes</taxon>
    </lineage>
</organism>
<gene>
    <name evidence="1" type="ORF">SDC9_66604</name>
</gene>
<protein>
    <submittedName>
        <fullName evidence="1">Uncharacterized protein</fullName>
    </submittedName>
</protein>
<name>A0A644XVH3_9ZZZZ</name>